<dbReference type="AlphaFoldDB" id="A0A8S3Q5M8"/>
<proteinExistence type="predicted"/>
<keyword evidence="2" id="KW-1185">Reference proteome</keyword>
<gene>
    <name evidence="1" type="ORF">MEDL_6076</name>
</gene>
<sequence length="197" mass="22905">MLVSRILLHNVSSFILFQQKDSFRCTQKKNPGQEILITALNNRPSNKKKSSWTRRALNKIMKIKGSMIRQVKHRQTRDTEFCFEDEEEYYQQELTTTNMTIDNEWLDLGNDFEFYPSEEFWGITGVERLPETASDNGGLWEVADRDTSSETPAEENKFCKIAKTDSQSLSDTQKRKTKKLGSKLLRNLLCCSCKTTR</sequence>
<dbReference type="EMBL" id="CAJPWZ010000341">
    <property type="protein sequence ID" value="CAG2190724.1"/>
    <property type="molecule type" value="Genomic_DNA"/>
</dbReference>
<dbReference type="OrthoDB" id="10354077at2759"/>
<dbReference type="Proteomes" id="UP000683360">
    <property type="component" value="Unassembled WGS sequence"/>
</dbReference>
<protein>
    <submittedName>
        <fullName evidence="1">Uncharacterized protein</fullName>
    </submittedName>
</protein>
<reference evidence="1" key="1">
    <citation type="submission" date="2021-03" db="EMBL/GenBank/DDBJ databases">
        <authorList>
            <person name="Bekaert M."/>
        </authorList>
    </citation>
    <scope>NUCLEOTIDE SEQUENCE</scope>
</reference>
<evidence type="ECO:0000313" key="2">
    <source>
        <dbReference type="Proteomes" id="UP000683360"/>
    </source>
</evidence>
<organism evidence="1 2">
    <name type="scientific">Mytilus edulis</name>
    <name type="common">Blue mussel</name>
    <dbReference type="NCBI Taxonomy" id="6550"/>
    <lineage>
        <taxon>Eukaryota</taxon>
        <taxon>Metazoa</taxon>
        <taxon>Spiralia</taxon>
        <taxon>Lophotrochozoa</taxon>
        <taxon>Mollusca</taxon>
        <taxon>Bivalvia</taxon>
        <taxon>Autobranchia</taxon>
        <taxon>Pteriomorphia</taxon>
        <taxon>Mytilida</taxon>
        <taxon>Mytiloidea</taxon>
        <taxon>Mytilidae</taxon>
        <taxon>Mytilinae</taxon>
        <taxon>Mytilus</taxon>
    </lineage>
</organism>
<name>A0A8S3Q5M8_MYTED</name>
<accession>A0A8S3Q5M8</accession>
<comment type="caution">
    <text evidence="1">The sequence shown here is derived from an EMBL/GenBank/DDBJ whole genome shotgun (WGS) entry which is preliminary data.</text>
</comment>
<evidence type="ECO:0000313" key="1">
    <source>
        <dbReference type="EMBL" id="CAG2190724.1"/>
    </source>
</evidence>